<keyword evidence="6" id="KW-0238">DNA-binding</keyword>
<evidence type="ECO:0000256" key="7">
    <source>
        <dbReference type="ARBA" id="ARBA00049120"/>
    </source>
</evidence>
<accession>A0A7K4AIP4</accession>
<feature type="domain" description="DNA methylase N-4/N-6" evidence="9">
    <location>
        <begin position="63"/>
        <end position="302"/>
    </location>
</feature>
<gene>
    <name evidence="10" type="ORF">GX426_06965</name>
</gene>
<dbReference type="SUPFAM" id="SSF53335">
    <property type="entry name" value="S-adenosyl-L-methionine-dependent methyltransferases"/>
    <property type="match status" value="1"/>
</dbReference>
<dbReference type="GO" id="GO:0008170">
    <property type="term" value="F:N-methyltransferase activity"/>
    <property type="evidence" value="ECO:0007669"/>
    <property type="project" value="InterPro"/>
</dbReference>
<organism evidence="10 11">
    <name type="scientific">Methanothrix soehngenii</name>
    <name type="common">Methanosaeta concilii</name>
    <dbReference type="NCBI Taxonomy" id="2223"/>
    <lineage>
        <taxon>Archaea</taxon>
        <taxon>Methanobacteriati</taxon>
        <taxon>Methanobacteriota</taxon>
        <taxon>Stenosarchaea group</taxon>
        <taxon>Methanomicrobia</taxon>
        <taxon>Methanotrichales</taxon>
        <taxon>Methanotrichaceae</taxon>
        <taxon>Methanothrix</taxon>
    </lineage>
</organism>
<name>A0A7K4AIP4_METSH</name>
<evidence type="ECO:0000256" key="6">
    <source>
        <dbReference type="ARBA" id="ARBA00023125"/>
    </source>
</evidence>
<proteinExistence type="inferred from homology"/>
<dbReference type="GO" id="GO:0032259">
    <property type="term" value="P:methylation"/>
    <property type="evidence" value="ECO:0007669"/>
    <property type="project" value="UniProtKB-KW"/>
</dbReference>
<keyword evidence="3 10" id="KW-0808">Transferase</keyword>
<evidence type="ECO:0000256" key="2">
    <source>
        <dbReference type="ARBA" id="ARBA00022603"/>
    </source>
</evidence>
<evidence type="ECO:0000256" key="5">
    <source>
        <dbReference type="ARBA" id="ARBA00022747"/>
    </source>
</evidence>
<dbReference type="PRINTS" id="PR00508">
    <property type="entry name" value="S21N4MTFRASE"/>
</dbReference>
<dbReference type="InterPro" id="IPR017985">
    <property type="entry name" value="MeTrfase_CN4_CS"/>
</dbReference>
<keyword evidence="2 8" id="KW-0489">Methyltransferase</keyword>
<reference evidence="10 11" key="1">
    <citation type="journal article" date="2020" name="Biotechnol. Biofuels">
        <title>New insights from the biogas microbiome by comprehensive genome-resolved metagenomics of nearly 1600 species originating from multiple anaerobic digesters.</title>
        <authorList>
            <person name="Campanaro S."/>
            <person name="Treu L."/>
            <person name="Rodriguez-R L.M."/>
            <person name="Kovalovszki A."/>
            <person name="Ziels R.M."/>
            <person name="Maus I."/>
            <person name="Zhu X."/>
            <person name="Kougias P.G."/>
            <person name="Basile A."/>
            <person name="Luo G."/>
            <person name="Schluter A."/>
            <person name="Konstantinidis K.T."/>
            <person name="Angelidaki I."/>
        </authorList>
    </citation>
    <scope>NUCLEOTIDE SEQUENCE [LARGE SCALE GENOMIC DNA]</scope>
    <source>
        <strain evidence="10">AS27yjCOA_157</strain>
    </source>
</reference>
<dbReference type="EC" id="2.1.1.113" evidence="8"/>
<comment type="catalytic activity">
    <reaction evidence="7 8">
        <text>a 2'-deoxycytidine in DNA + S-adenosyl-L-methionine = an N(4)-methyl-2'-deoxycytidine in DNA + S-adenosyl-L-homocysteine + H(+)</text>
        <dbReference type="Rhea" id="RHEA:16857"/>
        <dbReference type="Rhea" id="RHEA-COMP:11369"/>
        <dbReference type="Rhea" id="RHEA-COMP:13674"/>
        <dbReference type="ChEBI" id="CHEBI:15378"/>
        <dbReference type="ChEBI" id="CHEBI:57856"/>
        <dbReference type="ChEBI" id="CHEBI:59789"/>
        <dbReference type="ChEBI" id="CHEBI:85452"/>
        <dbReference type="ChEBI" id="CHEBI:137933"/>
        <dbReference type="EC" id="2.1.1.113"/>
    </reaction>
</comment>
<dbReference type="InterPro" id="IPR029063">
    <property type="entry name" value="SAM-dependent_MTases_sf"/>
</dbReference>
<protein>
    <recommendedName>
        <fullName evidence="8">Type II methyltransferase</fullName>
        <ecNumber evidence="8">2.1.1.113</ecNumber>
    </recommendedName>
    <alternativeName>
        <fullName evidence="8">N-4 cytosine-specific methyltransferase</fullName>
    </alternativeName>
</protein>
<dbReference type="Gene3D" id="3.40.50.150">
    <property type="entry name" value="Vaccinia Virus protein VP39"/>
    <property type="match status" value="1"/>
</dbReference>
<sequence length="309" mass="35592">MESLIKREISANPLSIQDYASNLPRYSREVLVTDNFRGQSFDSLIIMGDALENLKKFPDELFQCCVTSPPYWGLRDYGIPHQIGAEANLEDYINKLVLVFKEVKRTLSSDGTFWLNIGDAYTSGNRTWRDEDKKNPARAMAYRPPTPKGLKPKDLIGLPWKLAFALQSDGWYLRSDIIWYKPNCQPESVKDRPTRAHEYLFLFSKSEKYNYNYNEVMEPSKSIKSLRNRRSVWAINTEPFREAHYASFPKDLVKPCILAGTKDGDLVLDPFLGSGTVGIVCLPLNRRFVGIELKQEYVDIAFKRLRDEV</sequence>
<keyword evidence="5 8" id="KW-0680">Restriction system</keyword>
<evidence type="ECO:0000256" key="1">
    <source>
        <dbReference type="ARBA" id="ARBA00010203"/>
    </source>
</evidence>
<dbReference type="InterPro" id="IPR002941">
    <property type="entry name" value="DNA_methylase_N4/N6"/>
</dbReference>
<dbReference type="GO" id="GO:0009307">
    <property type="term" value="P:DNA restriction-modification system"/>
    <property type="evidence" value="ECO:0007669"/>
    <property type="project" value="UniProtKB-KW"/>
</dbReference>
<evidence type="ECO:0000313" key="10">
    <source>
        <dbReference type="EMBL" id="NLJ22834.1"/>
    </source>
</evidence>
<dbReference type="EMBL" id="JAAYUN010000115">
    <property type="protein sequence ID" value="NLJ22834.1"/>
    <property type="molecule type" value="Genomic_DNA"/>
</dbReference>
<evidence type="ECO:0000256" key="3">
    <source>
        <dbReference type="ARBA" id="ARBA00022679"/>
    </source>
</evidence>
<dbReference type="GO" id="GO:0015667">
    <property type="term" value="F:site-specific DNA-methyltransferase (cytosine-N4-specific) activity"/>
    <property type="evidence" value="ECO:0007669"/>
    <property type="project" value="UniProtKB-EC"/>
</dbReference>
<dbReference type="GO" id="GO:0003677">
    <property type="term" value="F:DNA binding"/>
    <property type="evidence" value="ECO:0007669"/>
    <property type="project" value="UniProtKB-KW"/>
</dbReference>
<dbReference type="PROSITE" id="PS00093">
    <property type="entry name" value="N4_MTASE"/>
    <property type="match status" value="1"/>
</dbReference>
<dbReference type="Pfam" id="PF01555">
    <property type="entry name" value="N6_N4_Mtase"/>
    <property type="match status" value="1"/>
</dbReference>
<comment type="similarity">
    <text evidence="1">Belongs to the N(4)/N(6)-methyltransferase family. N(4) subfamily.</text>
</comment>
<dbReference type="Proteomes" id="UP000544742">
    <property type="component" value="Unassembled WGS sequence"/>
</dbReference>
<evidence type="ECO:0000259" key="9">
    <source>
        <dbReference type="Pfam" id="PF01555"/>
    </source>
</evidence>
<keyword evidence="4 8" id="KW-0949">S-adenosyl-L-methionine</keyword>
<dbReference type="AlphaFoldDB" id="A0A7K4AIP4"/>
<evidence type="ECO:0000256" key="4">
    <source>
        <dbReference type="ARBA" id="ARBA00022691"/>
    </source>
</evidence>
<evidence type="ECO:0000313" key="11">
    <source>
        <dbReference type="Proteomes" id="UP000544742"/>
    </source>
</evidence>
<dbReference type="InterPro" id="IPR001091">
    <property type="entry name" value="RM_Methyltransferase"/>
</dbReference>
<comment type="caution">
    <text evidence="10">The sequence shown here is derived from an EMBL/GenBank/DDBJ whole genome shotgun (WGS) entry which is preliminary data.</text>
</comment>
<evidence type="ECO:0000256" key="8">
    <source>
        <dbReference type="RuleBase" id="RU362026"/>
    </source>
</evidence>